<dbReference type="GeneID" id="19325369"/>
<dbReference type="HOGENOM" id="CLU_103854_1_0_1"/>
<dbReference type="OrthoDB" id="5367275at2759"/>
<sequence length="213" mass="24024">MLLTSSQVSVAISSIIEETWTNTSTPFTSPVVVFTSALFFSGYAIQQRTLRELRAAIRPEPRPSPKIFLPDRFRKTTTELPDGTIVVVDDGGGGDADEQMPRWMREKLAKEARAKAAAREMVVEVRKTVPGEGGQQKVVKQDKSASSKKKKQKAAKAAKDGQGKEQWDKNLVPNPDDASKKPVSRAERRRLIKEEIKRLSQNDRPTYYQRRLW</sequence>
<proteinExistence type="predicted"/>
<accession>R8BJW1</accession>
<dbReference type="AlphaFoldDB" id="R8BJW1"/>
<gene>
    <name evidence="2" type="ORF">UCRPA7_4873</name>
</gene>
<dbReference type="Proteomes" id="UP000014074">
    <property type="component" value="Unassembled WGS sequence"/>
</dbReference>
<evidence type="ECO:0000313" key="2">
    <source>
        <dbReference type="EMBL" id="EON99643.1"/>
    </source>
</evidence>
<evidence type="ECO:0000313" key="3">
    <source>
        <dbReference type="Proteomes" id="UP000014074"/>
    </source>
</evidence>
<organism evidence="2 3">
    <name type="scientific">Phaeoacremonium minimum (strain UCR-PA7)</name>
    <name type="common">Esca disease fungus</name>
    <name type="synonym">Togninia minima</name>
    <dbReference type="NCBI Taxonomy" id="1286976"/>
    <lineage>
        <taxon>Eukaryota</taxon>
        <taxon>Fungi</taxon>
        <taxon>Dikarya</taxon>
        <taxon>Ascomycota</taxon>
        <taxon>Pezizomycotina</taxon>
        <taxon>Sordariomycetes</taxon>
        <taxon>Sordariomycetidae</taxon>
        <taxon>Togniniales</taxon>
        <taxon>Togniniaceae</taxon>
        <taxon>Phaeoacremonium</taxon>
    </lineage>
</organism>
<dbReference type="KEGG" id="tmn:UCRPA7_4873"/>
<evidence type="ECO:0000256" key="1">
    <source>
        <dbReference type="SAM" id="MobiDB-lite"/>
    </source>
</evidence>
<protein>
    <submittedName>
        <fullName evidence="2">Uncharacterized protein</fullName>
    </submittedName>
</protein>
<keyword evidence="3" id="KW-1185">Reference proteome</keyword>
<feature type="region of interest" description="Disordered" evidence="1">
    <location>
        <begin position="131"/>
        <end position="189"/>
    </location>
</feature>
<feature type="compositionally biased region" description="Basic residues" evidence="1">
    <location>
        <begin position="146"/>
        <end position="156"/>
    </location>
</feature>
<dbReference type="eggNOG" id="ENOG502SWVM">
    <property type="taxonomic scope" value="Eukaryota"/>
</dbReference>
<reference evidence="3" key="1">
    <citation type="journal article" date="2013" name="Genome Announc.">
        <title>Draft genome sequence of the ascomycete Phaeoacremonium aleophilum strain UCR-PA7, a causal agent of the esca disease complex in grapevines.</title>
        <authorList>
            <person name="Blanco-Ulate B."/>
            <person name="Rolshausen P."/>
            <person name="Cantu D."/>
        </authorList>
    </citation>
    <scope>NUCLEOTIDE SEQUENCE [LARGE SCALE GENOMIC DNA]</scope>
    <source>
        <strain evidence="3">UCR-PA7</strain>
    </source>
</reference>
<dbReference type="EMBL" id="KB933141">
    <property type="protein sequence ID" value="EON99643.1"/>
    <property type="molecule type" value="Genomic_DNA"/>
</dbReference>
<feature type="compositionally biased region" description="Basic and acidic residues" evidence="1">
    <location>
        <begin position="157"/>
        <end position="168"/>
    </location>
</feature>
<dbReference type="RefSeq" id="XP_007915615.1">
    <property type="nucleotide sequence ID" value="XM_007917424.1"/>
</dbReference>
<feature type="compositionally biased region" description="Basic and acidic residues" evidence="1">
    <location>
        <begin position="177"/>
        <end position="186"/>
    </location>
</feature>
<name>R8BJW1_PHAM7</name>